<keyword evidence="4" id="KW-0999">Mitochondrion inner membrane</keyword>
<feature type="region of interest" description="Disordered" evidence="8">
    <location>
        <begin position="304"/>
        <end position="330"/>
    </location>
</feature>
<dbReference type="GO" id="GO:0005743">
    <property type="term" value="C:mitochondrial inner membrane"/>
    <property type="evidence" value="ECO:0007669"/>
    <property type="project" value="UniProtKB-SubCell"/>
</dbReference>
<evidence type="ECO:0000256" key="8">
    <source>
        <dbReference type="SAM" id="MobiDB-lite"/>
    </source>
</evidence>
<keyword evidence="7" id="KW-0472">Membrane</keyword>
<evidence type="ECO:0000256" key="3">
    <source>
        <dbReference type="ARBA" id="ARBA00022692"/>
    </source>
</evidence>
<feature type="region of interest" description="Disordered" evidence="8">
    <location>
        <begin position="1"/>
        <end position="40"/>
    </location>
</feature>
<evidence type="ECO:0000313" key="9">
    <source>
        <dbReference type="EMBL" id="KAH3686428.1"/>
    </source>
</evidence>
<proteinExistence type="inferred from homology"/>
<comment type="subcellular location">
    <subcellularLocation>
        <location evidence="1">Mitochondrion inner membrane</location>
        <topology evidence="1">Multi-pass membrane protein</topology>
    </subcellularLocation>
</comment>
<organism evidence="9 10">
    <name type="scientific">Wickerhamomyces pijperi</name>
    <name type="common">Yeast</name>
    <name type="synonym">Pichia pijperi</name>
    <dbReference type="NCBI Taxonomy" id="599730"/>
    <lineage>
        <taxon>Eukaryota</taxon>
        <taxon>Fungi</taxon>
        <taxon>Dikarya</taxon>
        <taxon>Ascomycota</taxon>
        <taxon>Saccharomycotina</taxon>
        <taxon>Saccharomycetes</taxon>
        <taxon>Phaffomycetales</taxon>
        <taxon>Wickerhamomycetaceae</taxon>
        <taxon>Wickerhamomyces</taxon>
    </lineage>
</organism>
<dbReference type="Proteomes" id="UP000774326">
    <property type="component" value="Unassembled WGS sequence"/>
</dbReference>
<feature type="compositionally biased region" description="Low complexity" evidence="8">
    <location>
        <begin position="12"/>
        <end position="40"/>
    </location>
</feature>
<dbReference type="EMBL" id="JAEUBG010001443">
    <property type="protein sequence ID" value="KAH3686428.1"/>
    <property type="molecule type" value="Genomic_DNA"/>
</dbReference>
<evidence type="ECO:0000313" key="10">
    <source>
        <dbReference type="Proteomes" id="UP000774326"/>
    </source>
</evidence>
<protein>
    <recommendedName>
        <fullName evidence="11">Mitochondrial inner membrane i-AAA protease complex subunit MGR1</fullName>
    </recommendedName>
</protein>
<evidence type="ECO:0000256" key="4">
    <source>
        <dbReference type="ARBA" id="ARBA00022792"/>
    </source>
</evidence>
<keyword evidence="3" id="KW-0812">Transmembrane</keyword>
<dbReference type="OrthoDB" id="4087899at2759"/>
<sequence length="330" mass="37723">MGLYIPGGSSGSGANNATSTPPPSSDSDSSSSTSASTSGSALTINGRTYYPRPSLGLSAWGLLKPSPDNWMAVSTLLSIQTIIGLSFIRNVRLNWRYTGTWNKIFHGGLGVWLCYQTGLGVSKMVLPWDPWIEEARMSRMKLQEKNWTQWWFGDWEYKFSTVEEWEKKVGHWITITEEIEQEYAKICGEFQKVSFKIRELEKVRDSKILEELNLLGDDWKIAKLPQYREKSQFLSTSNLIQGKAVPVVPEELDQFIQDEDSLILDEIRELNSPWDALKEDTEYVIRFVPRFRWLQERTEFTQSRMAEHASQESQLKSPAETEGGTETETV</sequence>
<keyword evidence="10" id="KW-1185">Reference proteome</keyword>
<name>A0A9P8Q9A9_WICPI</name>
<dbReference type="InterPro" id="IPR013911">
    <property type="entry name" value="i-AAA_Mgr1"/>
</dbReference>
<gene>
    <name evidence="9" type="ORF">WICPIJ_002607</name>
</gene>
<dbReference type="Pfam" id="PF08602">
    <property type="entry name" value="Mgr1"/>
    <property type="match status" value="1"/>
</dbReference>
<evidence type="ECO:0008006" key="11">
    <source>
        <dbReference type="Google" id="ProtNLM"/>
    </source>
</evidence>
<accession>A0A9P8Q9A9</accession>
<comment type="caution">
    <text evidence="9">The sequence shown here is derived from an EMBL/GenBank/DDBJ whole genome shotgun (WGS) entry which is preliminary data.</text>
</comment>
<evidence type="ECO:0000256" key="5">
    <source>
        <dbReference type="ARBA" id="ARBA00022989"/>
    </source>
</evidence>
<evidence type="ECO:0000256" key="6">
    <source>
        <dbReference type="ARBA" id="ARBA00023128"/>
    </source>
</evidence>
<keyword evidence="5" id="KW-1133">Transmembrane helix</keyword>
<dbReference type="AlphaFoldDB" id="A0A9P8Q9A9"/>
<reference evidence="9" key="1">
    <citation type="journal article" date="2021" name="Open Biol.">
        <title>Shared evolutionary footprints suggest mitochondrial oxidative damage underlies multiple complex I losses in fungi.</title>
        <authorList>
            <person name="Schikora-Tamarit M.A."/>
            <person name="Marcet-Houben M."/>
            <person name="Nosek J."/>
            <person name="Gabaldon T."/>
        </authorList>
    </citation>
    <scope>NUCLEOTIDE SEQUENCE</scope>
    <source>
        <strain evidence="9">CBS2887</strain>
    </source>
</reference>
<evidence type="ECO:0000256" key="7">
    <source>
        <dbReference type="ARBA" id="ARBA00023136"/>
    </source>
</evidence>
<evidence type="ECO:0000256" key="2">
    <source>
        <dbReference type="ARBA" id="ARBA00009782"/>
    </source>
</evidence>
<evidence type="ECO:0000256" key="1">
    <source>
        <dbReference type="ARBA" id="ARBA00004448"/>
    </source>
</evidence>
<comment type="similarity">
    <text evidence="2">Belongs to the MGR1 family.</text>
</comment>
<reference evidence="9" key="2">
    <citation type="submission" date="2021-01" db="EMBL/GenBank/DDBJ databases">
        <authorList>
            <person name="Schikora-Tamarit M.A."/>
        </authorList>
    </citation>
    <scope>NUCLEOTIDE SEQUENCE</scope>
    <source>
        <strain evidence="9">CBS2887</strain>
    </source>
</reference>
<keyword evidence="6" id="KW-0496">Mitochondrion</keyword>